<evidence type="ECO:0000313" key="2">
    <source>
        <dbReference type="WBParaSite" id="MhA1_Contig1086.frz3.gene2"/>
    </source>
</evidence>
<protein>
    <submittedName>
        <fullName evidence="2">Radical SAM protein</fullName>
    </submittedName>
</protein>
<dbReference type="AlphaFoldDB" id="A0A1I8AYS1"/>
<sequence>VYHTYWPLKKKCVALKISCVYGGKRETEILQYFKDLGELKPNESKYIIEMYG</sequence>
<reference evidence="2" key="1">
    <citation type="submission" date="2016-11" db="UniProtKB">
        <authorList>
            <consortium name="WormBaseParasite"/>
        </authorList>
    </citation>
    <scope>IDENTIFICATION</scope>
</reference>
<proteinExistence type="predicted"/>
<keyword evidence="1" id="KW-1185">Reference proteome</keyword>
<organism evidence="1 2">
    <name type="scientific">Meloidogyne hapla</name>
    <name type="common">Root-knot nematode worm</name>
    <dbReference type="NCBI Taxonomy" id="6305"/>
    <lineage>
        <taxon>Eukaryota</taxon>
        <taxon>Metazoa</taxon>
        <taxon>Ecdysozoa</taxon>
        <taxon>Nematoda</taxon>
        <taxon>Chromadorea</taxon>
        <taxon>Rhabditida</taxon>
        <taxon>Tylenchina</taxon>
        <taxon>Tylenchomorpha</taxon>
        <taxon>Tylenchoidea</taxon>
        <taxon>Meloidogynidae</taxon>
        <taxon>Meloidogyninae</taxon>
        <taxon>Meloidogyne</taxon>
    </lineage>
</organism>
<accession>A0A1I8AYS1</accession>
<dbReference type="Proteomes" id="UP000095281">
    <property type="component" value="Unplaced"/>
</dbReference>
<evidence type="ECO:0000313" key="1">
    <source>
        <dbReference type="Proteomes" id="UP000095281"/>
    </source>
</evidence>
<dbReference type="WBParaSite" id="MhA1_Contig1086.frz3.gene2">
    <property type="protein sequence ID" value="MhA1_Contig1086.frz3.gene2"/>
    <property type="gene ID" value="MhA1_Contig1086.frz3.gene2"/>
</dbReference>
<name>A0A1I8AYS1_MELHA</name>